<dbReference type="SUPFAM" id="SSF109998">
    <property type="entry name" value="Triger factor/SurA peptide-binding domain-like"/>
    <property type="match status" value="1"/>
</dbReference>
<reference evidence="2" key="1">
    <citation type="journal article" date="2020" name="mSystems">
        <title>Genome- and Community-Level Interaction Insights into Carbon Utilization and Element Cycling Functions of Hydrothermarchaeota in Hydrothermal Sediment.</title>
        <authorList>
            <person name="Zhou Z."/>
            <person name="Liu Y."/>
            <person name="Xu W."/>
            <person name="Pan J."/>
            <person name="Luo Z.H."/>
            <person name="Li M."/>
        </authorList>
    </citation>
    <scope>NUCLEOTIDE SEQUENCE [LARGE SCALE GENOMIC DNA]</scope>
    <source>
        <strain evidence="2">SpSt-1179</strain>
    </source>
</reference>
<organism evidence="2">
    <name type="scientific">Mesotoga infera</name>
    <dbReference type="NCBI Taxonomy" id="1236046"/>
    <lineage>
        <taxon>Bacteria</taxon>
        <taxon>Thermotogati</taxon>
        <taxon>Thermotogota</taxon>
        <taxon>Thermotogae</taxon>
        <taxon>Kosmotogales</taxon>
        <taxon>Kosmotogaceae</taxon>
        <taxon>Mesotoga</taxon>
    </lineage>
</organism>
<keyword evidence="1" id="KW-0732">Signal</keyword>
<dbReference type="Proteomes" id="UP000886198">
    <property type="component" value="Unassembled WGS sequence"/>
</dbReference>
<dbReference type="EMBL" id="DSBT01000097">
    <property type="protein sequence ID" value="HDP77201.1"/>
    <property type="molecule type" value="Genomic_DNA"/>
</dbReference>
<evidence type="ECO:0000256" key="1">
    <source>
        <dbReference type="SAM" id="SignalP"/>
    </source>
</evidence>
<accession>A0A7C1GRX1</accession>
<dbReference type="InterPro" id="IPR027304">
    <property type="entry name" value="Trigger_fact/SurA_dom_sf"/>
</dbReference>
<gene>
    <name evidence="2" type="ORF">ENN47_03260</name>
</gene>
<sequence length="174" mass="19685">MKKASILVLLVFFSITLQAVEYAVKVTRNGEALPEEFWISSDELDQAFDATVSDASSQGIAFDQYFTNMNTPSVHNLKLILITYMADEKLIEYYAFENNLLPFEDEVASETAAMLSMYSADLYTVGQIEAEYGSIDIFAEEIKEYVTYSLKMNRFLEKAIPADAELLLTYRNAS</sequence>
<protein>
    <submittedName>
        <fullName evidence="2">Uncharacterized protein</fullName>
    </submittedName>
</protein>
<dbReference type="AlphaFoldDB" id="A0A7C1GRX1"/>
<evidence type="ECO:0000313" key="2">
    <source>
        <dbReference type="EMBL" id="HDP77201.1"/>
    </source>
</evidence>
<proteinExistence type="predicted"/>
<feature type="chain" id="PRO_5027905619" evidence="1">
    <location>
        <begin position="20"/>
        <end position="174"/>
    </location>
</feature>
<name>A0A7C1GRX1_9BACT</name>
<comment type="caution">
    <text evidence="2">The sequence shown here is derived from an EMBL/GenBank/DDBJ whole genome shotgun (WGS) entry which is preliminary data.</text>
</comment>
<feature type="signal peptide" evidence="1">
    <location>
        <begin position="1"/>
        <end position="19"/>
    </location>
</feature>